<dbReference type="Proteomes" id="UP000192501">
    <property type="component" value="Unassembled WGS sequence"/>
</dbReference>
<organism evidence="1 2">
    <name type="scientific">Hepatospora eriocheir</name>
    <dbReference type="NCBI Taxonomy" id="1081669"/>
    <lineage>
        <taxon>Eukaryota</taxon>
        <taxon>Fungi</taxon>
        <taxon>Fungi incertae sedis</taxon>
        <taxon>Microsporidia</taxon>
        <taxon>Hepatosporidae</taxon>
        <taxon>Hepatospora</taxon>
    </lineage>
</organism>
<sequence>MSGETITGELEEPITFEEFKEIIGIEGLEEIEEKMEPDEIKNIMIFEANKKMMQSENTQNIILYSHITEETFSFFVELSKTFNEIKNKKNGFFSDDINQQYKDNIYRIIQRKDFSFPITTKDFYKILKTKEFNEIDLKKIANLDLNTIQSKSNKLNFFECFLLRFVHVLSYKHYKDYKRENIKIINILIDLLNEYIKFYLYFLKLKEVVIIINNDDIDNFKNTKKEFIDLINQNLLSRINSFTNKEKIFKCDKINESINSYLKSDKFSLYNKIGGLSLFKYFEDISKSFDDRLDKNNKKKIFKLISYIYLGYIHSSCKTDLISKKECYFTSEKSILLRNFINLINTIL</sequence>
<proteinExistence type="predicted"/>
<name>A0A1X0QIX0_9MICR</name>
<evidence type="ECO:0000313" key="1">
    <source>
        <dbReference type="EMBL" id="ORD99624.1"/>
    </source>
</evidence>
<comment type="caution">
    <text evidence="1">The sequence shown here is derived from an EMBL/GenBank/DDBJ whole genome shotgun (WGS) entry which is preliminary data.</text>
</comment>
<dbReference type="VEuPathDB" id="MicrosporidiaDB:A0H76_524"/>
<evidence type="ECO:0000313" key="2">
    <source>
        <dbReference type="Proteomes" id="UP000192501"/>
    </source>
</evidence>
<dbReference type="VEuPathDB" id="MicrosporidiaDB:HERIO_2494"/>
<accession>A0A1X0QIX0</accession>
<gene>
    <name evidence="1" type="ORF">A0H76_524</name>
</gene>
<dbReference type="EMBL" id="LTAI01000148">
    <property type="protein sequence ID" value="ORD99624.1"/>
    <property type="molecule type" value="Genomic_DNA"/>
</dbReference>
<protein>
    <submittedName>
        <fullName evidence="1">Uncharacterized protein</fullName>
    </submittedName>
</protein>
<dbReference type="AlphaFoldDB" id="A0A1X0QIX0"/>
<reference evidence="1 2" key="1">
    <citation type="journal article" date="2017" name="Environ. Microbiol.">
        <title>Decay of the glycolytic pathway and adaptation to intranuclear parasitism within Enterocytozoonidae microsporidia.</title>
        <authorList>
            <person name="Wiredu Boakye D."/>
            <person name="Jaroenlak P."/>
            <person name="Prachumwat A."/>
            <person name="Williams T.A."/>
            <person name="Bateman K.S."/>
            <person name="Itsathitphaisarn O."/>
            <person name="Sritunyalucksana K."/>
            <person name="Paszkiewicz K.H."/>
            <person name="Moore K.A."/>
            <person name="Stentiford G.D."/>
            <person name="Williams B.A."/>
        </authorList>
    </citation>
    <scope>NUCLEOTIDE SEQUENCE [LARGE SCALE GENOMIC DNA]</scope>
    <source>
        <strain evidence="2">canceri</strain>
    </source>
</reference>